<dbReference type="EMBL" id="QCYK01000001">
    <property type="protein sequence ID" value="PUZ28844.1"/>
    <property type="molecule type" value="Genomic_DNA"/>
</dbReference>
<dbReference type="InterPro" id="IPR008969">
    <property type="entry name" value="CarboxyPept-like_regulatory"/>
</dbReference>
<dbReference type="InterPro" id="IPR023997">
    <property type="entry name" value="TonB-dep_OMP_SusC/RagA_CS"/>
</dbReference>
<feature type="region of interest" description="Disordered" evidence="10">
    <location>
        <begin position="59"/>
        <end position="123"/>
    </location>
</feature>
<dbReference type="OrthoDB" id="9768177at2"/>
<evidence type="ECO:0000256" key="1">
    <source>
        <dbReference type="ARBA" id="ARBA00004571"/>
    </source>
</evidence>
<feature type="domain" description="TonB-dependent receptor-like beta-barrel" evidence="12">
    <location>
        <begin position="596"/>
        <end position="1000"/>
    </location>
</feature>
<keyword evidence="3 8" id="KW-1134">Transmembrane beta strand</keyword>
<comment type="caution">
    <text evidence="14">The sequence shown here is derived from an EMBL/GenBank/DDBJ whole genome shotgun (WGS) entry which is preliminary data.</text>
</comment>
<dbReference type="InterPro" id="IPR000531">
    <property type="entry name" value="Beta-barrel_TonB"/>
</dbReference>
<evidence type="ECO:0000313" key="15">
    <source>
        <dbReference type="Proteomes" id="UP000244450"/>
    </source>
</evidence>
<keyword evidence="11" id="KW-0732">Signal</keyword>
<feature type="domain" description="TonB-dependent receptor plug" evidence="13">
    <location>
        <begin position="235"/>
        <end position="360"/>
    </location>
</feature>
<keyword evidence="15" id="KW-1185">Reference proteome</keyword>
<dbReference type="InterPro" id="IPR023996">
    <property type="entry name" value="TonB-dep_OMP_SusC/RagA"/>
</dbReference>
<evidence type="ECO:0000256" key="2">
    <source>
        <dbReference type="ARBA" id="ARBA00022448"/>
    </source>
</evidence>
<feature type="signal peptide" evidence="11">
    <location>
        <begin position="1"/>
        <end position="19"/>
    </location>
</feature>
<keyword evidence="6 8" id="KW-0472">Membrane</keyword>
<feature type="compositionally biased region" description="Polar residues" evidence="10">
    <location>
        <begin position="59"/>
        <end position="68"/>
    </location>
</feature>
<evidence type="ECO:0000256" key="5">
    <source>
        <dbReference type="ARBA" id="ARBA00023077"/>
    </source>
</evidence>
<dbReference type="PROSITE" id="PS52016">
    <property type="entry name" value="TONB_DEPENDENT_REC_3"/>
    <property type="match status" value="1"/>
</dbReference>
<feature type="compositionally biased region" description="Polar residues" evidence="10">
    <location>
        <begin position="104"/>
        <end position="114"/>
    </location>
</feature>
<dbReference type="Pfam" id="PF13715">
    <property type="entry name" value="CarbopepD_reg_2"/>
    <property type="match status" value="1"/>
</dbReference>
<evidence type="ECO:0000259" key="12">
    <source>
        <dbReference type="Pfam" id="PF00593"/>
    </source>
</evidence>
<feature type="chain" id="PRO_5015688420" description="SusC/RagA family TonB-linked outer membrane protein" evidence="11">
    <location>
        <begin position="20"/>
        <end position="1192"/>
    </location>
</feature>
<dbReference type="SUPFAM" id="SSF56935">
    <property type="entry name" value="Porins"/>
    <property type="match status" value="1"/>
</dbReference>
<name>A0A2T7BMD7_9BACT</name>
<dbReference type="Gene3D" id="2.40.170.20">
    <property type="entry name" value="TonB-dependent receptor, beta-barrel domain"/>
    <property type="match status" value="1"/>
</dbReference>
<comment type="subcellular location">
    <subcellularLocation>
        <location evidence="1 8">Cell outer membrane</location>
        <topology evidence="1 8">Multi-pass membrane protein</topology>
    </subcellularLocation>
</comment>
<dbReference type="SUPFAM" id="SSF49464">
    <property type="entry name" value="Carboxypeptidase regulatory domain-like"/>
    <property type="match status" value="1"/>
</dbReference>
<evidence type="ECO:0000256" key="9">
    <source>
        <dbReference type="RuleBase" id="RU003357"/>
    </source>
</evidence>
<evidence type="ECO:0000256" key="6">
    <source>
        <dbReference type="ARBA" id="ARBA00023136"/>
    </source>
</evidence>
<comment type="similarity">
    <text evidence="8 9">Belongs to the TonB-dependent receptor family.</text>
</comment>
<keyword evidence="5 9" id="KW-0798">TonB box</keyword>
<dbReference type="InterPro" id="IPR012910">
    <property type="entry name" value="Plug_dom"/>
</dbReference>
<proteinExistence type="inferred from homology"/>
<dbReference type="Pfam" id="PF00593">
    <property type="entry name" value="TonB_dep_Rec_b-barrel"/>
    <property type="match status" value="1"/>
</dbReference>
<evidence type="ECO:0000313" key="14">
    <source>
        <dbReference type="EMBL" id="PUZ28844.1"/>
    </source>
</evidence>
<keyword evidence="2 8" id="KW-0813">Transport</keyword>
<dbReference type="Proteomes" id="UP000244450">
    <property type="component" value="Unassembled WGS sequence"/>
</dbReference>
<dbReference type="Pfam" id="PF07715">
    <property type="entry name" value="Plug"/>
    <property type="match status" value="1"/>
</dbReference>
<dbReference type="Gene3D" id="2.170.130.10">
    <property type="entry name" value="TonB-dependent receptor, plug domain"/>
    <property type="match status" value="1"/>
</dbReference>
<dbReference type="AlphaFoldDB" id="A0A2T7BMD7"/>
<evidence type="ECO:0000256" key="11">
    <source>
        <dbReference type="SAM" id="SignalP"/>
    </source>
</evidence>
<dbReference type="InterPro" id="IPR039426">
    <property type="entry name" value="TonB-dep_rcpt-like"/>
</dbReference>
<dbReference type="NCBIfam" id="TIGR04056">
    <property type="entry name" value="OMP_RagA_SusC"/>
    <property type="match status" value="1"/>
</dbReference>
<sequence>MRKNVLMLCGMCGMLLSYTASIGARTNRVGTSTATRSIGQLRDTTPSNTASPVVITPQKANADTTKPATATPVVISPNKTAGADTTKPATDTASKGGVVITPKTADSSNTAAHSDTTRPKNDTALILPPDPATAAATAGQFNLRGSVSENNAPVPGALVVNKTTHDTTTTDASGQFTIKASINDTLLAKAIGFNEQQVKVEKRTPQDIPLTTTKSTAKTLNTVVVTALGIQKNSRSVGYAIAEVGGNAVQEAKEVNFANALSGKLPGLQVNTNSGSMGGSTKVNMRGTKSILGNNNALFIVDGVYLFNNNTNQAGQQNGGGGYDYGSALADINPEDIANVSVLKGAAATALYGSRGANGVVFLTMKKGPDTEKGIGVTYSLNAQMDEVYVLPKYQNQYGGGANGFDTLYYNEHPEAFLSESAATYDDNNGKGRYDLLPQYSQDASWGPKLNGQIIRPYWSWDKDKGNPDFGKTDKWVAHPNNVRDFYRKGFTITNNVAFAGRNEKGSYRLSYGNMNQNFILANSGLKRNNVAFTANYNLQKNLHAVASVNYSDLRALGRPGTGFTGPNPTLQFTMYGQRQLDIEKEKEYAYADGSQLTWNRTSWDNPKLSSSNGPYWNRYRDYETDSRTRTYGYAGLDYEPMKWLQLSARVFMDSYNTLEEERTAKDYVVGGYIKRERQSREMNYQLTAAFKKDFSKSLSFNALVGGNIMKRTWSVLGGSTVGGLIQPNVYNLNNSAQPAQIIDNPYEKQVNSGFATASLGFKNLLFLEVSGREDRSSTVPDPYFYPSASLSFVYSDLLKQWKWLDYGKLRVSASSVGSDTDPYNIFDTYNFLPVYGTFPITSLSTTKNNPDLKPERTREIEAGTEIRFLNDHIGIDFTYYDRHTKDQIIPFNITPTTGFNATFVNAGEVSNKGFEVGLSLNPIRLKNSFRWDITANIARNKNLLLNLNIPQYGLTADQITVGTDRRTNKVSVVAKPGYALGTLVGTDYTYLNGQKVVDDNGFYVPSSDLKVLGNANPDFFGGINNAFSYKGIYLSALVDFQHGGDFFSYTNMYGGVSGLLDFTAANGIRENGVVNPGVHADGTKNSTVITAKDHFNQDFGKFISKANFYDASYWYLREVKLGYDLPESVYRHIGAQRARISLYGRNLWLIKSNAPNVDPANLINSDSNIQGIEGGALPSVRSYGLNLNVSF</sequence>
<evidence type="ECO:0000259" key="13">
    <source>
        <dbReference type="Pfam" id="PF07715"/>
    </source>
</evidence>
<evidence type="ECO:0008006" key="16">
    <source>
        <dbReference type="Google" id="ProtNLM"/>
    </source>
</evidence>
<evidence type="ECO:0000256" key="10">
    <source>
        <dbReference type="SAM" id="MobiDB-lite"/>
    </source>
</evidence>
<evidence type="ECO:0000256" key="4">
    <source>
        <dbReference type="ARBA" id="ARBA00022692"/>
    </source>
</evidence>
<evidence type="ECO:0000256" key="7">
    <source>
        <dbReference type="ARBA" id="ARBA00023237"/>
    </source>
</evidence>
<keyword evidence="7 8" id="KW-0998">Cell outer membrane</keyword>
<gene>
    <name evidence="14" type="ORF">DCC81_05010</name>
</gene>
<protein>
    <recommendedName>
        <fullName evidence="16">SusC/RagA family TonB-linked outer membrane protein</fullName>
    </recommendedName>
</protein>
<dbReference type="NCBIfam" id="TIGR04057">
    <property type="entry name" value="SusC_RagA_signa"/>
    <property type="match status" value="1"/>
</dbReference>
<dbReference type="InterPro" id="IPR037066">
    <property type="entry name" value="Plug_dom_sf"/>
</dbReference>
<dbReference type="RefSeq" id="WP_108685484.1">
    <property type="nucleotide sequence ID" value="NZ_QCYK01000001.1"/>
</dbReference>
<evidence type="ECO:0000256" key="8">
    <source>
        <dbReference type="PROSITE-ProRule" id="PRU01360"/>
    </source>
</evidence>
<organism evidence="14 15">
    <name type="scientific">Chitinophaga parva</name>
    <dbReference type="NCBI Taxonomy" id="2169414"/>
    <lineage>
        <taxon>Bacteria</taxon>
        <taxon>Pseudomonadati</taxon>
        <taxon>Bacteroidota</taxon>
        <taxon>Chitinophagia</taxon>
        <taxon>Chitinophagales</taxon>
        <taxon>Chitinophagaceae</taxon>
        <taxon>Chitinophaga</taxon>
    </lineage>
</organism>
<evidence type="ECO:0000256" key="3">
    <source>
        <dbReference type="ARBA" id="ARBA00022452"/>
    </source>
</evidence>
<dbReference type="GO" id="GO:0009279">
    <property type="term" value="C:cell outer membrane"/>
    <property type="evidence" value="ECO:0007669"/>
    <property type="project" value="UniProtKB-SubCell"/>
</dbReference>
<keyword evidence="4 8" id="KW-0812">Transmembrane</keyword>
<reference evidence="14 15" key="1">
    <citation type="submission" date="2018-04" db="EMBL/GenBank/DDBJ databases">
        <title>Chitinophaga fuyangensis sp. nov., isolated from soil in a chemical factory.</title>
        <authorList>
            <person name="Chen K."/>
        </authorList>
    </citation>
    <scope>NUCLEOTIDE SEQUENCE [LARGE SCALE GENOMIC DNA]</scope>
    <source>
        <strain evidence="14 15">LY-1</strain>
    </source>
</reference>
<accession>A0A2T7BMD7</accession>
<dbReference type="InterPro" id="IPR036942">
    <property type="entry name" value="Beta-barrel_TonB_sf"/>
</dbReference>